<sequence length="281" mass="32750">DNSEILLEAINKAGDDKEKREKIVKTITKIKSISDRDFVEQIIPIEANIKDAIDIFYMVNTGGITLTDAELALAQISGYWEDARELFKKKLFELSDKGFSFKLDFIVYVLLGIIYQSGDEMKKLHGSENSEKIKEVWNILDKYVLDYVVNIIRSKGFVDHTDEINSYYALVPIIVYYYKKFTKGDKAFSNDEINKILRWFYYSQIRNRYVSQLPQKLTKDNKIAWESTTPFENLLSLIEEERSLTITESEFEGRNVSHPLYKLCLFYFKSKNAVCLTTKVP</sequence>
<name>A0A382W209_9ZZZZ</name>
<feature type="non-terminal residue" evidence="1">
    <location>
        <position position="281"/>
    </location>
</feature>
<organism evidence="1">
    <name type="scientific">marine metagenome</name>
    <dbReference type="NCBI Taxonomy" id="408172"/>
    <lineage>
        <taxon>unclassified sequences</taxon>
        <taxon>metagenomes</taxon>
        <taxon>ecological metagenomes</taxon>
    </lineage>
</organism>
<dbReference type="PANTHER" id="PTHR37292:SF2">
    <property type="entry name" value="DUF262 DOMAIN-CONTAINING PROTEIN"/>
    <property type="match status" value="1"/>
</dbReference>
<dbReference type="AlphaFoldDB" id="A0A382W209"/>
<dbReference type="PANTHER" id="PTHR37292">
    <property type="entry name" value="VNG6097C"/>
    <property type="match status" value="1"/>
</dbReference>
<accession>A0A382W209</accession>
<gene>
    <name evidence="1" type="ORF">METZ01_LOCUS405169</name>
</gene>
<proteinExistence type="predicted"/>
<protein>
    <recommendedName>
        <fullName evidence="2">DUF262 domain-containing protein</fullName>
    </recommendedName>
</protein>
<evidence type="ECO:0008006" key="2">
    <source>
        <dbReference type="Google" id="ProtNLM"/>
    </source>
</evidence>
<dbReference type="EMBL" id="UINC01156092">
    <property type="protein sequence ID" value="SVD52315.1"/>
    <property type="molecule type" value="Genomic_DNA"/>
</dbReference>
<feature type="non-terminal residue" evidence="1">
    <location>
        <position position="1"/>
    </location>
</feature>
<reference evidence="1" key="1">
    <citation type="submission" date="2018-05" db="EMBL/GenBank/DDBJ databases">
        <authorList>
            <person name="Lanie J.A."/>
            <person name="Ng W.-L."/>
            <person name="Kazmierczak K.M."/>
            <person name="Andrzejewski T.M."/>
            <person name="Davidsen T.M."/>
            <person name="Wayne K.J."/>
            <person name="Tettelin H."/>
            <person name="Glass J.I."/>
            <person name="Rusch D."/>
            <person name="Podicherti R."/>
            <person name="Tsui H.-C.T."/>
            <person name="Winkler M.E."/>
        </authorList>
    </citation>
    <scope>NUCLEOTIDE SEQUENCE</scope>
</reference>
<evidence type="ECO:0000313" key="1">
    <source>
        <dbReference type="EMBL" id="SVD52315.1"/>
    </source>
</evidence>